<evidence type="ECO:0000313" key="2">
    <source>
        <dbReference type="EMBL" id="AIF65629.1"/>
    </source>
</evidence>
<reference evidence="2 3" key="1">
    <citation type="submission" date="2014-07" db="EMBL/GenBank/DDBJ databases">
        <title>Complete genome sequence of a moderately halophilic bacterium Terribacillus aidingensis MP602, isolated from Cryptomeria fortunei in Tianmu mountain in China.</title>
        <authorList>
            <person name="Wang Y."/>
            <person name="Lu P."/>
            <person name="Zhang L."/>
        </authorList>
    </citation>
    <scope>NUCLEOTIDE SEQUENCE [LARGE SCALE GENOMIC DNA]</scope>
    <source>
        <strain evidence="2 3">MP602</strain>
    </source>
</reference>
<feature type="transmembrane region" description="Helical" evidence="1">
    <location>
        <begin position="45"/>
        <end position="66"/>
    </location>
</feature>
<keyword evidence="1" id="KW-1133">Transmembrane helix</keyword>
<dbReference type="Proteomes" id="UP000027980">
    <property type="component" value="Chromosome"/>
</dbReference>
<accession>A0A075LGU7</accession>
<keyword evidence="1" id="KW-0812">Transmembrane</keyword>
<sequence length="104" mass="12100">MNAFTYVPLVVGIIVIVRIIEVFRRRNRRMSSAQEMVYHRKQIKAAWITGSGLIAFVALAQVIGWIRISDILHVLLAYIIIFTGDLIFHYVCFYRLRNAIQTDM</sequence>
<dbReference type="HOGENOM" id="CLU_2248791_0_0_9"/>
<name>A0A075LGU7_9BACI</name>
<keyword evidence="1" id="KW-0472">Membrane</keyword>
<proteinExistence type="predicted"/>
<dbReference type="KEGG" id="tap:GZ22_02515"/>
<feature type="transmembrane region" description="Helical" evidence="1">
    <location>
        <begin position="72"/>
        <end position="94"/>
    </location>
</feature>
<protein>
    <submittedName>
        <fullName evidence="2">Uncharacterized protein</fullName>
    </submittedName>
</protein>
<evidence type="ECO:0000313" key="3">
    <source>
        <dbReference type="Proteomes" id="UP000027980"/>
    </source>
</evidence>
<dbReference type="EMBL" id="CP008876">
    <property type="protein sequence ID" value="AIF65629.1"/>
    <property type="molecule type" value="Genomic_DNA"/>
</dbReference>
<organism evidence="2 3">
    <name type="scientific">Terribacillus saccharophilus</name>
    <dbReference type="NCBI Taxonomy" id="361277"/>
    <lineage>
        <taxon>Bacteria</taxon>
        <taxon>Bacillati</taxon>
        <taxon>Bacillota</taxon>
        <taxon>Bacilli</taxon>
        <taxon>Bacillales</taxon>
        <taxon>Bacillaceae</taxon>
        <taxon>Terribacillus</taxon>
    </lineage>
</organism>
<gene>
    <name evidence="2" type="ORF">GZ22_02515</name>
</gene>
<evidence type="ECO:0000256" key="1">
    <source>
        <dbReference type="SAM" id="Phobius"/>
    </source>
</evidence>
<feature type="transmembrane region" description="Helical" evidence="1">
    <location>
        <begin position="6"/>
        <end position="24"/>
    </location>
</feature>
<dbReference type="AlphaFoldDB" id="A0A075LGU7"/>